<name>A0A5N7CHD4_PETAA</name>
<sequence>MPFTIPLLHLAVIFCSLTLATALSDCLSDLTYNEFASFNGAPITFKYGLLNATACGQYCEGVKECQAWLYVEGGGECDLYSSPALSTTVIHRFAHGRCSDSPVEQN</sequence>
<feature type="chain" id="PRO_5025022724" description="Apple domain-containing protein" evidence="1">
    <location>
        <begin position="23"/>
        <end position="106"/>
    </location>
</feature>
<dbReference type="Proteomes" id="UP000326877">
    <property type="component" value="Unassembled WGS sequence"/>
</dbReference>
<dbReference type="OrthoDB" id="4424649at2759"/>
<evidence type="ECO:0000256" key="1">
    <source>
        <dbReference type="SAM" id="SignalP"/>
    </source>
</evidence>
<reference evidence="2" key="1">
    <citation type="submission" date="2019-04" db="EMBL/GenBank/DDBJ databases">
        <title>Friends and foes A comparative genomics studyof 23 Aspergillus species from section Flavi.</title>
        <authorList>
            <consortium name="DOE Joint Genome Institute"/>
            <person name="Kjaerbolling I."/>
            <person name="Vesth T."/>
            <person name="Frisvad J.C."/>
            <person name="Nybo J.L."/>
            <person name="Theobald S."/>
            <person name="Kildgaard S."/>
            <person name="Isbrandt T."/>
            <person name="Kuo A."/>
            <person name="Sato A."/>
            <person name="Lyhne E.K."/>
            <person name="Kogle M.E."/>
            <person name="Wiebenga A."/>
            <person name="Kun R.S."/>
            <person name="Lubbers R.J."/>
            <person name="Makela M.R."/>
            <person name="Barry K."/>
            <person name="Chovatia M."/>
            <person name="Clum A."/>
            <person name="Daum C."/>
            <person name="Haridas S."/>
            <person name="He G."/>
            <person name="LaButti K."/>
            <person name="Lipzen A."/>
            <person name="Mondo S."/>
            <person name="Riley R."/>
            <person name="Salamov A."/>
            <person name="Simmons B.A."/>
            <person name="Magnuson J.K."/>
            <person name="Henrissat B."/>
            <person name="Mortensen U.H."/>
            <person name="Larsen T.O."/>
            <person name="Devries R.P."/>
            <person name="Grigoriev I.V."/>
            <person name="Machida M."/>
            <person name="Baker S.E."/>
            <person name="Andersen M.R."/>
        </authorList>
    </citation>
    <scope>NUCLEOTIDE SEQUENCE [LARGE SCALE GENOMIC DNA]</scope>
    <source>
        <strain evidence="2">IBT 14317</strain>
    </source>
</reference>
<keyword evidence="1" id="KW-0732">Signal</keyword>
<accession>A0A5N7CHD4</accession>
<feature type="signal peptide" evidence="1">
    <location>
        <begin position="1"/>
        <end position="22"/>
    </location>
</feature>
<proteinExistence type="predicted"/>
<evidence type="ECO:0008006" key="3">
    <source>
        <dbReference type="Google" id="ProtNLM"/>
    </source>
</evidence>
<dbReference type="AlphaFoldDB" id="A0A5N7CHD4"/>
<evidence type="ECO:0000313" key="2">
    <source>
        <dbReference type="EMBL" id="KAE8393299.1"/>
    </source>
</evidence>
<dbReference type="SUPFAM" id="SSF57414">
    <property type="entry name" value="Hairpin loop containing domain-like"/>
    <property type="match status" value="1"/>
</dbReference>
<protein>
    <recommendedName>
        <fullName evidence="3">Apple domain-containing protein</fullName>
    </recommendedName>
</protein>
<gene>
    <name evidence="2" type="ORF">BDV23DRAFT_149435</name>
</gene>
<dbReference type="EMBL" id="ML735230">
    <property type="protein sequence ID" value="KAE8393299.1"/>
    <property type="molecule type" value="Genomic_DNA"/>
</dbReference>
<organism evidence="2">
    <name type="scientific">Petromyces alliaceus</name>
    <name type="common">Aspergillus alliaceus</name>
    <dbReference type="NCBI Taxonomy" id="209559"/>
    <lineage>
        <taxon>Eukaryota</taxon>
        <taxon>Fungi</taxon>
        <taxon>Dikarya</taxon>
        <taxon>Ascomycota</taxon>
        <taxon>Pezizomycotina</taxon>
        <taxon>Eurotiomycetes</taxon>
        <taxon>Eurotiomycetidae</taxon>
        <taxon>Eurotiales</taxon>
        <taxon>Aspergillaceae</taxon>
        <taxon>Aspergillus</taxon>
        <taxon>Aspergillus subgen. Circumdati</taxon>
    </lineage>
</organism>